<dbReference type="InterPro" id="IPR003593">
    <property type="entry name" value="AAA+_ATPase"/>
</dbReference>
<feature type="domain" description="ABC transporter" evidence="3">
    <location>
        <begin position="4"/>
        <end position="210"/>
    </location>
</feature>
<keyword evidence="5" id="KW-1185">Reference proteome</keyword>
<protein>
    <submittedName>
        <fullName evidence="4">ATP-binding cassette domain-containing protein</fullName>
    </submittedName>
</protein>
<sequence length="210" mass="23596">MAYCELLNINKRFEDKHILKNFSLEINQGELICISGQSGAGKSTLIHILGLLEKADTGVINVCGQDNLKPNSRQAKKLLRHNIGFLFQNFALIDDKSVSYNLNIGFVKKGRLDKKKKLELLKELELDVTLDDKVFQLSGGEQQRLAIARLLVKDCDLILADEPTGSLDEANRAKVLDILMRLNQAGKTIIIVSHDPYVMNRCSRVIHLSR</sequence>
<reference evidence="4" key="1">
    <citation type="submission" date="2022-11" db="EMBL/GenBank/DDBJ databases">
        <title>WGS of Natronobacillus azotifigens 24KS-1, an anaerobic diazotrophic haloalkaliphile from soda-rich habitats.</title>
        <authorList>
            <person name="Sorokin D.Y."/>
            <person name="Merkel A.Y."/>
        </authorList>
    </citation>
    <scope>NUCLEOTIDE SEQUENCE</scope>
    <source>
        <strain evidence="4">24KS-1</strain>
    </source>
</reference>
<dbReference type="InterPro" id="IPR027417">
    <property type="entry name" value="P-loop_NTPase"/>
</dbReference>
<dbReference type="Gene3D" id="3.40.50.300">
    <property type="entry name" value="P-loop containing nucleotide triphosphate hydrolases"/>
    <property type="match status" value="1"/>
</dbReference>
<dbReference type="EMBL" id="JAPRAT010000044">
    <property type="protein sequence ID" value="MCZ0704572.1"/>
    <property type="molecule type" value="Genomic_DNA"/>
</dbReference>
<dbReference type="GO" id="GO:0016887">
    <property type="term" value="F:ATP hydrolysis activity"/>
    <property type="evidence" value="ECO:0007669"/>
    <property type="project" value="InterPro"/>
</dbReference>
<evidence type="ECO:0000313" key="4">
    <source>
        <dbReference type="EMBL" id="MCZ0704572.1"/>
    </source>
</evidence>
<name>A0A9J6RGP1_9BACI</name>
<evidence type="ECO:0000313" key="5">
    <source>
        <dbReference type="Proteomes" id="UP001084197"/>
    </source>
</evidence>
<evidence type="ECO:0000259" key="3">
    <source>
        <dbReference type="PROSITE" id="PS50893"/>
    </source>
</evidence>
<proteinExistence type="predicted"/>
<dbReference type="PANTHER" id="PTHR42798:SF2">
    <property type="entry name" value="ABC TRANSPORTER ATP-BINDING PROTEIN MG467-RELATED"/>
    <property type="match status" value="1"/>
</dbReference>
<keyword evidence="1" id="KW-0547">Nucleotide-binding</keyword>
<evidence type="ECO:0000256" key="1">
    <source>
        <dbReference type="ARBA" id="ARBA00022741"/>
    </source>
</evidence>
<evidence type="ECO:0000256" key="2">
    <source>
        <dbReference type="ARBA" id="ARBA00022840"/>
    </source>
</evidence>
<dbReference type="SMART" id="SM00382">
    <property type="entry name" value="AAA"/>
    <property type="match status" value="1"/>
</dbReference>
<keyword evidence="2 4" id="KW-0067">ATP-binding</keyword>
<organism evidence="4 5">
    <name type="scientific">Natronobacillus azotifigens</name>
    <dbReference type="NCBI Taxonomy" id="472978"/>
    <lineage>
        <taxon>Bacteria</taxon>
        <taxon>Bacillati</taxon>
        <taxon>Bacillota</taxon>
        <taxon>Bacilli</taxon>
        <taxon>Bacillales</taxon>
        <taxon>Bacillaceae</taxon>
        <taxon>Natronobacillus</taxon>
    </lineage>
</organism>
<dbReference type="PROSITE" id="PS50893">
    <property type="entry name" value="ABC_TRANSPORTER_2"/>
    <property type="match status" value="1"/>
</dbReference>
<dbReference type="SUPFAM" id="SSF52540">
    <property type="entry name" value="P-loop containing nucleoside triphosphate hydrolases"/>
    <property type="match status" value="1"/>
</dbReference>
<dbReference type="AlphaFoldDB" id="A0A9J6RGP1"/>
<comment type="caution">
    <text evidence="4">The sequence shown here is derived from an EMBL/GenBank/DDBJ whole genome shotgun (WGS) entry which is preliminary data.</text>
</comment>
<dbReference type="PROSITE" id="PS00211">
    <property type="entry name" value="ABC_TRANSPORTER_1"/>
    <property type="match status" value="1"/>
</dbReference>
<dbReference type="PANTHER" id="PTHR42798">
    <property type="entry name" value="LIPOPROTEIN-RELEASING SYSTEM ATP-BINDING PROTEIN LOLD"/>
    <property type="match status" value="1"/>
</dbReference>
<dbReference type="InterPro" id="IPR003439">
    <property type="entry name" value="ABC_transporter-like_ATP-bd"/>
</dbReference>
<dbReference type="Proteomes" id="UP001084197">
    <property type="component" value="Unassembled WGS sequence"/>
</dbReference>
<dbReference type="GO" id="GO:0005524">
    <property type="term" value="F:ATP binding"/>
    <property type="evidence" value="ECO:0007669"/>
    <property type="project" value="UniProtKB-KW"/>
</dbReference>
<dbReference type="Pfam" id="PF00005">
    <property type="entry name" value="ABC_tran"/>
    <property type="match status" value="1"/>
</dbReference>
<dbReference type="InterPro" id="IPR017871">
    <property type="entry name" value="ABC_transporter-like_CS"/>
</dbReference>
<dbReference type="RefSeq" id="WP_268781347.1">
    <property type="nucleotide sequence ID" value="NZ_JAPRAT010000044.1"/>
</dbReference>
<accession>A0A9J6RGP1</accession>
<gene>
    <name evidence="4" type="ORF">OWO01_15280</name>
</gene>